<gene>
    <name evidence="10" type="primary">accA</name>
    <name evidence="14" type="ORF">EJ104_03975</name>
</gene>
<accession>A0A3S0KEI6</accession>
<name>A0A3S0KEI6_9DEIO</name>
<keyword evidence="10" id="KW-0963">Cytoplasm</keyword>
<keyword evidence="3 10" id="KW-0808">Transferase</keyword>
<dbReference type="PRINTS" id="PR01069">
    <property type="entry name" value="ACCCTRFRASEA"/>
</dbReference>
<keyword evidence="14" id="KW-0436">Ligase</keyword>
<dbReference type="AlphaFoldDB" id="A0A3S0KEI6"/>
<comment type="subcellular location">
    <subcellularLocation>
        <location evidence="10">Cytoplasm</location>
    </subcellularLocation>
</comment>
<dbReference type="GO" id="GO:2001295">
    <property type="term" value="P:malonyl-CoA biosynthetic process"/>
    <property type="evidence" value="ECO:0007669"/>
    <property type="project" value="UniProtKB-UniRule"/>
</dbReference>
<dbReference type="PANTHER" id="PTHR42853">
    <property type="entry name" value="ACETYL-COENZYME A CARBOXYLASE CARBOXYL TRANSFERASE SUBUNIT ALPHA"/>
    <property type="match status" value="1"/>
</dbReference>
<comment type="subunit">
    <text evidence="10">Acetyl-CoA carboxylase is a heterohexamer composed of biotin carboxyl carrier protein (AccB), biotin carboxylase (AccC) and two subunits each of ACCase subunit alpha (AccA) and ACCase subunit beta (AccD).</text>
</comment>
<comment type="similarity">
    <text evidence="10">Belongs to the AccA family.</text>
</comment>
<dbReference type="RefSeq" id="WP_126351466.1">
    <property type="nucleotide sequence ID" value="NZ_CP086380.1"/>
</dbReference>
<dbReference type="Pfam" id="PF03255">
    <property type="entry name" value="ACCA"/>
    <property type="match status" value="1"/>
</dbReference>
<dbReference type="HAMAP" id="MF_00823">
    <property type="entry name" value="AcetylCoA_CT_alpha"/>
    <property type="match status" value="1"/>
</dbReference>
<dbReference type="GO" id="GO:0006633">
    <property type="term" value="P:fatty acid biosynthetic process"/>
    <property type="evidence" value="ECO:0007669"/>
    <property type="project" value="UniProtKB-KW"/>
</dbReference>
<keyword evidence="2 10" id="KW-0444">Lipid biosynthesis</keyword>
<evidence type="ECO:0000256" key="8">
    <source>
        <dbReference type="ARBA" id="ARBA00023160"/>
    </source>
</evidence>
<dbReference type="EMBL" id="RXPE01000005">
    <property type="protein sequence ID" value="RTR29011.1"/>
    <property type="molecule type" value="Genomic_DNA"/>
</dbReference>
<dbReference type="NCBIfam" id="NF041504">
    <property type="entry name" value="AccA_sub"/>
    <property type="match status" value="1"/>
</dbReference>
<evidence type="ECO:0000256" key="1">
    <source>
        <dbReference type="ARBA" id="ARBA00004956"/>
    </source>
</evidence>
<dbReference type="NCBIfam" id="TIGR00513">
    <property type="entry name" value="accA"/>
    <property type="match status" value="1"/>
</dbReference>
<keyword evidence="11" id="KW-0175">Coiled coil</keyword>
<evidence type="ECO:0000256" key="12">
    <source>
        <dbReference type="SAM" id="MobiDB-lite"/>
    </source>
</evidence>
<organism evidence="14 15">
    <name type="scientific">Deinococcus radiophilus</name>
    <dbReference type="NCBI Taxonomy" id="32062"/>
    <lineage>
        <taxon>Bacteria</taxon>
        <taxon>Thermotogati</taxon>
        <taxon>Deinococcota</taxon>
        <taxon>Deinococci</taxon>
        <taxon>Deinococcales</taxon>
        <taxon>Deinococcaceae</taxon>
        <taxon>Deinococcus</taxon>
    </lineage>
</organism>
<dbReference type="InterPro" id="IPR001095">
    <property type="entry name" value="Acetyl_CoA_COase_a_su"/>
</dbReference>
<protein>
    <recommendedName>
        <fullName evidence="10">Acetyl-coenzyme A carboxylase carboxyl transferase subunit alpha</fullName>
        <shortName evidence="10">ACCase subunit alpha</shortName>
        <shortName evidence="10">Acetyl-CoA carboxylase carboxyltransferase subunit alpha</shortName>
        <ecNumber evidence="10">2.1.3.15</ecNumber>
    </recommendedName>
</protein>
<comment type="catalytic activity">
    <reaction evidence="9 10">
        <text>N(6)-carboxybiotinyl-L-lysyl-[protein] + acetyl-CoA = N(6)-biotinyl-L-lysyl-[protein] + malonyl-CoA</text>
        <dbReference type="Rhea" id="RHEA:54728"/>
        <dbReference type="Rhea" id="RHEA-COMP:10505"/>
        <dbReference type="Rhea" id="RHEA-COMP:10506"/>
        <dbReference type="ChEBI" id="CHEBI:57288"/>
        <dbReference type="ChEBI" id="CHEBI:57384"/>
        <dbReference type="ChEBI" id="CHEBI:83144"/>
        <dbReference type="ChEBI" id="CHEBI:83145"/>
        <dbReference type="EC" id="2.1.3.15"/>
    </reaction>
</comment>
<keyword evidence="5 10" id="KW-0276">Fatty acid metabolism</keyword>
<dbReference type="GO" id="GO:0009317">
    <property type="term" value="C:acetyl-CoA carboxylase complex"/>
    <property type="evidence" value="ECO:0007669"/>
    <property type="project" value="InterPro"/>
</dbReference>
<dbReference type="EC" id="2.1.3.15" evidence="10"/>
<feature type="coiled-coil region" evidence="11">
    <location>
        <begin position="1"/>
        <end position="28"/>
    </location>
</feature>
<evidence type="ECO:0000256" key="7">
    <source>
        <dbReference type="ARBA" id="ARBA00023098"/>
    </source>
</evidence>
<dbReference type="Proteomes" id="UP000277766">
    <property type="component" value="Unassembled WGS sequence"/>
</dbReference>
<dbReference type="GO" id="GO:0003989">
    <property type="term" value="F:acetyl-CoA carboxylase activity"/>
    <property type="evidence" value="ECO:0007669"/>
    <property type="project" value="InterPro"/>
</dbReference>
<dbReference type="UniPathway" id="UPA00655">
    <property type="reaction ID" value="UER00711"/>
</dbReference>
<keyword evidence="8 10" id="KW-0275">Fatty acid biosynthesis</keyword>
<feature type="region of interest" description="Disordered" evidence="12">
    <location>
        <begin position="44"/>
        <end position="64"/>
    </location>
</feature>
<keyword evidence="6 10" id="KW-0067">ATP-binding</keyword>
<keyword evidence="7 10" id="KW-0443">Lipid metabolism</keyword>
<dbReference type="GO" id="GO:0016743">
    <property type="term" value="F:carboxyl- or carbamoyltransferase activity"/>
    <property type="evidence" value="ECO:0007669"/>
    <property type="project" value="UniProtKB-UniRule"/>
</dbReference>
<keyword evidence="4 10" id="KW-0547">Nucleotide-binding</keyword>
<dbReference type="SUPFAM" id="SSF52096">
    <property type="entry name" value="ClpP/crotonase"/>
    <property type="match status" value="1"/>
</dbReference>
<dbReference type="OrthoDB" id="9808023at2"/>
<comment type="function">
    <text evidence="10">Component of the acetyl coenzyme A carboxylase (ACC) complex. First, biotin carboxylase catalyzes the carboxylation of biotin on its carrier protein (BCCP) and then the CO(2) group is transferred by the carboxyltransferase to acetyl-CoA to form malonyl-CoA.</text>
</comment>
<dbReference type="PROSITE" id="PS50989">
    <property type="entry name" value="COA_CT_CTER"/>
    <property type="match status" value="1"/>
</dbReference>
<comment type="pathway">
    <text evidence="1 10">Lipid metabolism; malonyl-CoA biosynthesis; malonyl-CoA from acetyl-CoA: step 1/1.</text>
</comment>
<dbReference type="InterPro" id="IPR029045">
    <property type="entry name" value="ClpP/crotonase-like_dom_sf"/>
</dbReference>
<evidence type="ECO:0000256" key="3">
    <source>
        <dbReference type="ARBA" id="ARBA00022679"/>
    </source>
</evidence>
<dbReference type="Gene3D" id="3.90.226.10">
    <property type="entry name" value="2-enoyl-CoA Hydratase, Chain A, domain 1"/>
    <property type="match status" value="1"/>
</dbReference>
<keyword evidence="15" id="KW-1185">Reference proteome</keyword>
<evidence type="ECO:0000256" key="6">
    <source>
        <dbReference type="ARBA" id="ARBA00022840"/>
    </source>
</evidence>
<evidence type="ECO:0000256" key="9">
    <source>
        <dbReference type="ARBA" id="ARBA00049152"/>
    </source>
</evidence>
<evidence type="ECO:0000256" key="5">
    <source>
        <dbReference type="ARBA" id="ARBA00022832"/>
    </source>
</evidence>
<reference evidence="14 15" key="1">
    <citation type="submission" date="2018-12" db="EMBL/GenBank/DDBJ databases">
        <title>Deinococcus radiophilus ATCC 27603 genome sequencing and assembly.</title>
        <authorList>
            <person name="Maclea K.S."/>
            <person name="Maynard C.R."/>
        </authorList>
    </citation>
    <scope>NUCLEOTIDE SEQUENCE [LARGE SCALE GENOMIC DNA]</scope>
    <source>
        <strain evidence="14 15">ATCC 27603</strain>
    </source>
</reference>
<evidence type="ECO:0000256" key="11">
    <source>
        <dbReference type="SAM" id="Coils"/>
    </source>
</evidence>
<evidence type="ECO:0000313" key="15">
    <source>
        <dbReference type="Proteomes" id="UP000277766"/>
    </source>
</evidence>
<dbReference type="NCBIfam" id="NF004344">
    <property type="entry name" value="PRK05724.1"/>
    <property type="match status" value="1"/>
</dbReference>
<evidence type="ECO:0000256" key="4">
    <source>
        <dbReference type="ARBA" id="ARBA00022741"/>
    </source>
</evidence>
<feature type="domain" description="CoA carboxyltransferase C-terminal" evidence="13">
    <location>
        <begin position="35"/>
        <end position="302"/>
    </location>
</feature>
<dbReference type="PANTHER" id="PTHR42853:SF3">
    <property type="entry name" value="ACETYL-COENZYME A CARBOXYLASE CARBOXYL TRANSFERASE SUBUNIT ALPHA, CHLOROPLASTIC"/>
    <property type="match status" value="1"/>
</dbReference>
<evidence type="ECO:0000259" key="13">
    <source>
        <dbReference type="PROSITE" id="PS50989"/>
    </source>
</evidence>
<proteinExistence type="inferred from homology"/>
<evidence type="ECO:0000313" key="14">
    <source>
        <dbReference type="EMBL" id="RTR29011.1"/>
    </source>
</evidence>
<dbReference type="GO" id="GO:0005524">
    <property type="term" value="F:ATP binding"/>
    <property type="evidence" value="ECO:0007669"/>
    <property type="project" value="UniProtKB-KW"/>
</dbReference>
<evidence type="ECO:0000256" key="2">
    <source>
        <dbReference type="ARBA" id="ARBA00022516"/>
    </source>
</evidence>
<evidence type="ECO:0000256" key="10">
    <source>
        <dbReference type="HAMAP-Rule" id="MF_00823"/>
    </source>
</evidence>
<dbReference type="InterPro" id="IPR011763">
    <property type="entry name" value="COA_CT_C"/>
</dbReference>
<sequence>MSTMTDLLRELEHKVRDLEQTARKTGQNLEVALAPLREEVAKLRRAEDEGKKGDAEATEERRGGERWARVGLARAPGRPTALDYVERLTENFVQLHGDRLYGDDTALLGGPALWQGRPVMLLVQQKGRDTKTKIMRRFGMSNPEGYRKAMRLMDLADKFGLPVVALIDTPGAYPGIEAEERGQGWAIAESIQRMSRLKVPAVCAVIGEGGSGGALAIGVGNRVLIMENAWYSVISPEACASIIWKDSSKAPEAAEALRLTAPDLLELGIVEEVIPEPEGGAHTDPGAAAQALGEAVSRHLQELSGLSAEELLAGRAERFRVMGEYEER</sequence>
<comment type="caution">
    <text evidence="14">The sequence shown here is derived from an EMBL/GenBank/DDBJ whole genome shotgun (WGS) entry which is preliminary data.</text>
</comment>